<proteinExistence type="predicted"/>
<dbReference type="Proteomes" id="UP000565572">
    <property type="component" value="Unassembled WGS sequence"/>
</dbReference>
<organism evidence="2 3">
    <name type="scientific">Microlunatus antarcticus</name>
    <dbReference type="NCBI Taxonomy" id="53388"/>
    <lineage>
        <taxon>Bacteria</taxon>
        <taxon>Bacillati</taxon>
        <taxon>Actinomycetota</taxon>
        <taxon>Actinomycetes</taxon>
        <taxon>Propionibacteriales</taxon>
        <taxon>Propionibacteriaceae</taxon>
        <taxon>Microlunatus</taxon>
    </lineage>
</organism>
<protein>
    <submittedName>
        <fullName evidence="2">Very-short-patch-repair endonuclease</fullName>
    </submittedName>
</protein>
<dbReference type="Pfam" id="PF04480">
    <property type="entry name" value="DUF559"/>
    <property type="match status" value="1"/>
</dbReference>
<gene>
    <name evidence="2" type="ORF">FHX39_003786</name>
</gene>
<dbReference type="EMBL" id="JACHZG010000003">
    <property type="protein sequence ID" value="MBB3328794.1"/>
    <property type="molecule type" value="Genomic_DNA"/>
</dbReference>
<name>A0A7W5JYP8_9ACTN</name>
<keyword evidence="3" id="KW-1185">Reference proteome</keyword>
<dbReference type="AlphaFoldDB" id="A0A7W5JYP8"/>
<feature type="domain" description="DUF559" evidence="1">
    <location>
        <begin position="187"/>
        <end position="285"/>
    </location>
</feature>
<dbReference type="InterPro" id="IPR007569">
    <property type="entry name" value="DUF559"/>
</dbReference>
<sequence length="296" mass="33351">MRKLQDEVREIVGRDGLISRRDHPELRGATERLLRTGELVPVLPGICSTPVGALDRGVRVHAAARRDPDAVFVDRTAAQLSYWPKLAGDEVSCAVSTARTPAVGFRFVRRRVPAELVQEHGGLRTTVPALTALDLCGEVEGDGIDRALLTRTATLAGLHRALNLTGGRRGNRDRRALLLDSRDEPWSAAERLCHRLLHDARIAWWKANLAVVIEGHLYYLDVAFPGLKLAVEIDGRLHETDEDLFESDRWRQNALVLDGWMVLRFTWAMLRDHPEVVVRDIKTAIAIRRRRFPGRR</sequence>
<evidence type="ECO:0000313" key="3">
    <source>
        <dbReference type="Proteomes" id="UP000565572"/>
    </source>
</evidence>
<dbReference type="Gene3D" id="3.40.960.10">
    <property type="entry name" value="VSR Endonuclease"/>
    <property type="match status" value="1"/>
</dbReference>
<keyword evidence="2" id="KW-0540">Nuclease</keyword>
<dbReference type="GO" id="GO:0004519">
    <property type="term" value="F:endonuclease activity"/>
    <property type="evidence" value="ECO:0007669"/>
    <property type="project" value="UniProtKB-KW"/>
</dbReference>
<evidence type="ECO:0000313" key="2">
    <source>
        <dbReference type="EMBL" id="MBB3328794.1"/>
    </source>
</evidence>
<accession>A0A7W5JYP8</accession>
<comment type="caution">
    <text evidence="2">The sequence shown here is derived from an EMBL/GenBank/DDBJ whole genome shotgun (WGS) entry which is preliminary data.</text>
</comment>
<keyword evidence="2" id="KW-0378">Hydrolase</keyword>
<dbReference type="InterPro" id="IPR011335">
    <property type="entry name" value="Restrct_endonuc-II-like"/>
</dbReference>
<evidence type="ECO:0000259" key="1">
    <source>
        <dbReference type="Pfam" id="PF04480"/>
    </source>
</evidence>
<dbReference type="RefSeq" id="WP_183342044.1">
    <property type="nucleotide sequence ID" value="NZ_JACHZG010000003.1"/>
</dbReference>
<dbReference type="SUPFAM" id="SSF52980">
    <property type="entry name" value="Restriction endonuclease-like"/>
    <property type="match status" value="1"/>
</dbReference>
<keyword evidence="2" id="KW-0255">Endonuclease</keyword>
<reference evidence="2 3" key="1">
    <citation type="submission" date="2020-08" db="EMBL/GenBank/DDBJ databases">
        <title>Sequencing the genomes of 1000 actinobacteria strains.</title>
        <authorList>
            <person name="Klenk H.-P."/>
        </authorList>
    </citation>
    <scope>NUCLEOTIDE SEQUENCE [LARGE SCALE GENOMIC DNA]</scope>
    <source>
        <strain evidence="2 3">DSM 11053</strain>
    </source>
</reference>